<dbReference type="InterPro" id="IPR032816">
    <property type="entry name" value="VTT_dom"/>
</dbReference>
<organism evidence="9 10">
    <name type="scientific">Caballeronia sordidicola</name>
    <name type="common">Burkholderia sordidicola</name>
    <dbReference type="NCBI Taxonomy" id="196367"/>
    <lineage>
        <taxon>Bacteria</taxon>
        <taxon>Pseudomonadati</taxon>
        <taxon>Pseudomonadota</taxon>
        <taxon>Betaproteobacteria</taxon>
        <taxon>Burkholderiales</taxon>
        <taxon>Burkholderiaceae</taxon>
        <taxon>Caballeronia</taxon>
    </lineage>
</organism>
<dbReference type="PANTHER" id="PTHR30353">
    <property type="entry name" value="INNER MEMBRANE PROTEIN DEDA-RELATED"/>
    <property type="match status" value="1"/>
</dbReference>
<feature type="transmembrane region" description="Helical" evidence="7">
    <location>
        <begin position="193"/>
        <end position="213"/>
    </location>
</feature>
<sequence>MARRFYRNILQRCARAFTLLLLVSRSFHPDRGPLLDTLLSFLSLILHIDKSLGFFIQHYGGWVYAVLFLIVFCETGLVVFPFLPGDSLLFIGGAFAASGSMDLGALIALLLIAAVLGNTVNYWIGRAIGPKVFDTHIPVLERFLDREALRKTQGFYERHGGKTIVLARFVPIVRTFAPFVAGASAMKASRFQLFNILGALIWVLLLVLLGYVFGNVPWIRQYLNVIALIGVCAAIVPIALGALWKVMRRKASN</sequence>
<dbReference type="GO" id="GO:0005886">
    <property type="term" value="C:plasma membrane"/>
    <property type="evidence" value="ECO:0007669"/>
    <property type="project" value="UniProtKB-SubCell"/>
</dbReference>
<evidence type="ECO:0000259" key="8">
    <source>
        <dbReference type="Pfam" id="PF09335"/>
    </source>
</evidence>
<dbReference type="InterPro" id="IPR032818">
    <property type="entry name" value="DedA-like"/>
</dbReference>
<comment type="subcellular location">
    <subcellularLocation>
        <location evidence="1 7">Cell membrane</location>
        <topology evidence="1 7">Multi-pass membrane protein</topology>
    </subcellularLocation>
</comment>
<name>A0A226WZN8_CABSO</name>
<keyword evidence="6 7" id="KW-0472">Membrane</keyword>
<evidence type="ECO:0000256" key="3">
    <source>
        <dbReference type="ARBA" id="ARBA00022475"/>
    </source>
</evidence>
<keyword evidence="3 7" id="KW-1003">Cell membrane</keyword>
<dbReference type="AlphaFoldDB" id="A0A226WZN8"/>
<keyword evidence="5 7" id="KW-1133">Transmembrane helix</keyword>
<gene>
    <name evidence="9" type="ORF">BSU04_22040</name>
</gene>
<dbReference type="Proteomes" id="UP000214720">
    <property type="component" value="Unassembled WGS sequence"/>
</dbReference>
<protein>
    <submittedName>
        <fullName evidence="9">DedA protein</fullName>
    </submittedName>
</protein>
<evidence type="ECO:0000256" key="6">
    <source>
        <dbReference type="ARBA" id="ARBA00023136"/>
    </source>
</evidence>
<comment type="similarity">
    <text evidence="2 7">Belongs to the DedA family.</text>
</comment>
<dbReference type="EMBL" id="MTHB01000126">
    <property type="protein sequence ID" value="OXC76339.1"/>
    <property type="molecule type" value="Genomic_DNA"/>
</dbReference>
<dbReference type="Pfam" id="PF09335">
    <property type="entry name" value="VTT_dom"/>
    <property type="match status" value="1"/>
</dbReference>
<evidence type="ECO:0000256" key="7">
    <source>
        <dbReference type="RuleBase" id="RU367016"/>
    </source>
</evidence>
<evidence type="ECO:0000256" key="5">
    <source>
        <dbReference type="ARBA" id="ARBA00022989"/>
    </source>
</evidence>
<dbReference type="eggNOG" id="COG0586">
    <property type="taxonomic scope" value="Bacteria"/>
</dbReference>
<feature type="domain" description="VTT" evidence="8">
    <location>
        <begin position="83"/>
        <end position="211"/>
    </location>
</feature>
<reference evidence="10" key="1">
    <citation type="submission" date="2017-01" db="EMBL/GenBank/DDBJ databases">
        <title>Genome Analysis of Deinococcus marmoris KOPRI26562.</title>
        <authorList>
            <person name="Kim J.H."/>
            <person name="Oh H.-M."/>
        </authorList>
    </citation>
    <scope>NUCLEOTIDE SEQUENCE [LARGE SCALE GENOMIC DNA]</scope>
    <source>
        <strain evidence="10">PAMC 26633</strain>
    </source>
</reference>
<evidence type="ECO:0000256" key="2">
    <source>
        <dbReference type="ARBA" id="ARBA00010792"/>
    </source>
</evidence>
<feature type="transmembrane region" description="Helical" evidence="7">
    <location>
        <begin position="225"/>
        <end position="244"/>
    </location>
</feature>
<keyword evidence="4 7" id="KW-0812">Transmembrane</keyword>
<evidence type="ECO:0000256" key="4">
    <source>
        <dbReference type="ARBA" id="ARBA00022692"/>
    </source>
</evidence>
<accession>A0A226WZN8</accession>
<evidence type="ECO:0000256" key="1">
    <source>
        <dbReference type="ARBA" id="ARBA00004651"/>
    </source>
</evidence>
<feature type="transmembrane region" description="Helical" evidence="7">
    <location>
        <begin position="63"/>
        <end position="83"/>
    </location>
</feature>
<dbReference type="PANTHER" id="PTHR30353:SF0">
    <property type="entry name" value="TRANSMEMBRANE PROTEIN"/>
    <property type="match status" value="1"/>
</dbReference>
<feature type="transmembrane region" description="Helical" evidence="7">
    <location>
        <begin position="103"/>
        <end position="124"/>
    </location>
</feature>
<evidence type="ECO:0000313" key="10">
    <source>
        <dbReference type="Proteomes" id="UP000214720"/>
    </source>
</evidence>
<evidence type="ECO:0000313" key="9">
    <source>
        <dbReference type="EMBL" id="OXC76339.1"/>
    </source>
</evidence>
<proteinExistence type="inferred from homology"/>
<comment type="caution">
    <text evidence="9">The sequence shown here is derived from an EMBL/GenBank/DDBJ whole genome shotgun (WGS) entry which is preliminary data.</text>
</comment>